<name>A0A1W1VT58_9FIRM</name>
<accession>A0A1W1VT58</accession>
<organism evidence="1 2">
    <name type="scientific">Thermanaeromonas toyohensis ToBE</name>
    <dbReference type="NCBI Taxonomy" id="698762"/>
    <lineage>
        <taxon>Bacteria</taxon>
        <taxon>Bacillati</taxon>
        <taxon>Bacillota</taxon>
        <taxon>Clostridia</taxon>
        <taxon>Neomoorellales</taxon>
        <taxon>Neomoorellaceae</taxon>
        <taxon>Thermanaeromonas</taxon>
    </lineage>
</organism>
<evidence type="ECO:0000313" key="2">
    <source>
        <dbReference type="Proteomes" id="UP000192569"/>
    </source>
</evidence>
<dbReference type="AlphaFoldDB" id="A0A1W1VT58"/>
<sequence length="141" mass="15219">MAGEDVAAAREVSVGGAADVASRLEVKDLAAQVVDMKVEVGAYFSSWARVLATVELTLKDGSLDVGWYELELVKDGGAWKVYGLGEAPPAVKRNMGVLFEWARWLPLLGNSTEERVLQEAGAVFRGYLDDVAAGRYKEAAR</sequence>
<keyword evidence="2" id="KW-1185">Reference proteome</keyword>
<dbReference type="Proteomes" id="UP000192569">
    <property type="component" value="Chromosome I"/>
</dbReference>
<reference evidence="1 2" key="1">
    <citation type="submission" date="2017-04" db="EMBL/GenBank/DDBJ databases">
        <authorList>
            <person name="Afonso C.L."/>
            <person name="Miller P.J."/>
            <person name="Scott M.A."/>
            <person name="Spackman E."/>
            <person name="Goraichik I."/>
            <person name="Dimitrov K.M."/>
            <person name="Suarez D.L."/>
            <person name="Swayne D.E."/>
        </authorList>
    </citation>
    <scope>NUCLEOTIDE SEQUENCE [LARGE SCALE GENOMIC DNA]</scope>
    <source>
        <strain evidence="1 2">ToBE</strain>
    </source>
</reference>
<dbReference type="EMBL" id="LT838272">
    <property type="protein sequence ID" value="SMB96538.1"/>
    <property type="molecule type" value="Genomic_DNA"/>
</dbReference>
<protein>
    <submittedName>
        <fullName evidence="1">Uncharacterized protein</fullName>
    </submittedName>
</protein>
<proteinExistence type="predicted"/>
<gene>
    <name evidence="1" type="ORF">SAMN00808754_1532</name>
</gene>
<evidence type="ECO:0000313" key="1">
    <source>
        <dbReference type="EMBL" id="SMB96538.1"/>
    </source>
</evidence>